<gene>
    <name evidence="7" type="primary">rnr</name>
    <name evidence="10" type="ORF">DES32_1848</name>
</gene>
<dbReference type="InterPro" id="IPR004476">
    <property type="entry name" value="RNase_II/RNase_R"/>
</dbReference>
<dbReference type="GO" id="GO:0006402">
    <property type="term" value="P:mRNA catabolic process"/>
    <property type="evidence" value="ECO:0007669"/>
    <property type="project" value="TreeGrafter"/>
</dbReference>
<sequence>MIKKAGSRKAGAPGTSDVNKKPALPTRADILAFIGREQPQSPTKIGKREIARAFSITGADRIGLKKILKELEAEGAVERSRKQLHKPGQLPAVVLAEIVKRDADGELIAQPVEWDNAQGPIPKILIHLGRRRPGMAAPGIGDRGLIRTELAREAGPNEPAYTGRVVKLFERAKTQVLGIFRTDPAGGGRVVPIDKRNARAGEFVVAEGGAGEALDGDLVAVDVLRAGRLGLPAVRVRERLGSLATERAMSLIAVHAHKIPNVFGADALAEAARAKPATLSGREDWREIPLITIDPADAKDHDDAVFAHPDHDPENQGGHIICVAIADVAAYVRPGSALDREAFQRGNSVYFPDRVVPMLPERISNDLCSLRPNEDRAALAFRIIIARDGRVLSQKPHRVLMRSAAKLTYAQVQAAWDGLPGQETQALLAPVLKPLFAAYESLKTAREKRAPLDLDLPERKILLKSDGTVDRVVVPPRLEAHRLIEEFMILANVAAAETLEKAHQPLIYRGHGEPTFEKLNALAEFLASVGIKLAKGQVLTPRQFNGILAQVKGTEHENIVSEVVLRTQAQAEYVAENYGHFGLHLRRYAHFTSPIRRYADLIVHRALIRAQHLGSDGLPETDTAQLAEIAAQISATERRAMAAERETVDRLIAQFLSEQIGATFEGRISGVTGAGLFVKLAETGADGFIPITTLGDEYFVYDDSQHALIGRRSGITHRLGDEISVRLVEAAPFAGALRFELVSGGKETGRQGKAKGARAGHRDKRSNGAPAPGRLKKLRKSKI</sequence>
<dbReference type="InterPro" id="IPR001900">
    <property type="entry name" value="RNase_II/R"/>
</dbReference>
<dbReference type="NCBIfam" id="TIGR00358">
    <property type="entry name" value="3_prime_RNase"/>
    <property type="match status" value="1"/>
</dbReference>
<dbReference type="EMBL" id="QUMO01000003">
    <property type="protein sequence ID" value="REF85812.1"/>
    <property type="molecule type" value="Genomic_DNA"/>
</dbReference>
<evidence type="ECO:0000256" key="3">
    <source>
        <dbReference type="ARBA" id="ARBA00022722"/>
    </source>
</evidence>
<proteinExistence type="inferred from homology"/>
<dbReference type="PANTHER" id="PTHR23355:SF9">
    <property type="entry name" value="DIS3-LIKE EXONUCLEASE 2"/>
    <property type="match status" value="1"/>
</dbReference>
<dbReference type="PROSITE" id="PS01175">
    <property type="entry name" value="RIBONUCLEASE_II"/>
    <property type="match status" value="1"/>
</dbReference>
<comment type="subcellular location">
    <subcellularLocation>
        <location evidence="7">Cytoplasm</location>
    </subcellularLocation>
</comment>
<evidence type="ECO:0000256" key="6">
    <source>
        <dbReference type="ARBA" id="ARBA00022884"/>
    </source>
</evidence>
<dbReference type="Proteomes" id="UP000256900">
    <property type="component" value="Unassembled WGS sequence"/>
</dbReference>
<dbReference type="InterPro" id="IPR003029">
    <property type="entry name" value="S1_domain"/>
</dbReference>
<reference evidence="10 11" key="1">
    <citation type="submission" date="2018-08" db="EMBL/GenBank/DDBJ databases">
        <title>Genomic Encyclopedia of Type Strains, Phase IV (KMG-IV): sequencing the most valuable type-strain genomes for metagenomic binning, comparative biology and taxonomic classification.</title>
        <authorList>
            <person name="Goeker M."/>
        </authorList>
    </citation>
    <scope>NUCLEOTIDE SEQUENCE [LARGE SCALE GENOMIC DNA]</scope>
    <source>
        <strain evidence="10 11">BW863</strain>
    </source>
</reference>
<dbReference type="SUPFAM" id="SSF50249">
    <property type="entry name" value="Nucleic acid-binding proteins"/>
    <property type="match status" value="2"/>
</dbReference>
<evidence type="ECO:0000256" key="7">
    <source>
        <dbReference type="HAMAP-Rule" id="MF_01895"/>
    </source>
</evidence>
<evidence type="ECO:0000313" key="10">
    <source>
        <dbReference type="EMBL" id="REF85812.1"/>
    </source>
</evidence>
<evidence type="ECO:0000256" key="1">
    <source>
        <dbReference type="ARBA" id="ARBA00001849"/>
    </source>
</evidence>
<comment type="caution">
    <text evidence="10">The sequence shown here is derived from an EMBL/GenBank/DDBJ whole genome shotgun (WGS) entry which is preliminary data.</text>
</comment>
<accession>A0A3D9YY44</accession>
<dbReference type="PANTHER" id="PTHR23355">
    <property type="entry name" value="RIBONUCLEASE"/>
    <property type="match status" value="1"/>
</dbReference>
<dbReference type="GO" id="GO:0003723">
    <property type="term" value="F:RNA binding"/>
    <property type="evidence" value="ECO:0007669"/>
    <property type="project" value="UniProtKB-UniRule"/>
</dbReference>
<keyword evidence="2 7" id="KW-0963">Cytoplasm</keyword>
<keyword evidence="4 7" id="KW-0378">Hydrolase</keyword>
<feature type="compositionally biased region" description="Basic residues" evidence="8">
    <location>
        <begin position="774"/>
        <end position="783"/>
    </location>
</feature>
<dbReference type="SMART" id="SM00316">
    <property type="entry name" value="S1"/>
    <property type="match status" value="1"/>
</dbReference>
<dbReference type="InterPro" id="IPR012340">
    <property type="entry name" value="NA-bd_OB-fold"/>
</dbReference>
<dbReference type="Pfam" id="PF00773">
    <property type="entry name" value="RNB"/>
    <property type="match status" value="1"/>
</dbReference>
<feature type="compositionally biased region" description="Basic residues" evidence="8">
    <location>
        <begin position="752"/>
        <end position="764"/>
    </location>
</feature>
<keyword evidence="3 7" id="KW-0540">Nuclease</keyword>
<dbReference type="PROSITE" id="PS50126">
    <property type="entry name" value="S1"/>
    <property type="match status" value="1"/>
</dbReference>
<dbReference type="InterPro" id="IPR050180">
    <property type="entry name" value="RNR_Ribonuclease"/>
</dbReference>
<dbReference type="Pfam" id="PF00575">
    <property type="entry name" value="S1"/>
    <property type="match status" value="1"/>
</dbReference>
<dbReference type="GO" id="GO:0008859">
    <property type="term" value="F:exoribonuclease II activity"/>
    <property type="evidence" value="ECO:0007669"/>
    <property type="project" value="UniProtKB-UniRule"/>
</dbReference>
<comment type="catalytic activity">
    <reaction evidence="1 7">
        <text>Exonucleolytic cleavage in the 3'- to 5'-direction to yield nucleoside 5'-phosphates.</text>
        <dbReference type="EC" id="3.1.13.1"/>
    </reaction>
</comment>
<dbReference type="EC" id="3.1.13.1" evidence="7"/>
<feature type="domain" description="S1 motif" evidence="9">
    <location>
        <begin position="661"/>
        <end position="742"/>
    </location>
</feature>
<feature type="region of interest" description="Disordered" evidence="8">
    <location>
        <begin position="1"/>
        <end position="22"/>
    </location>
</feature>
<keyword evidence="5 7" id="KW-0269">Exonuclease</keyword>
<evidence type="ECO:0000259" key="9">
    <source>
        <dbReference type="PROSITE" id="PS50126"/>
    </source>
</evidence>
<comment type="similarity">
    <text evidence="7">Belongs to the RNR ribonuclease family. RNase R subfamily.</text>
</comment>
<dbReference type="InterPro" id="IPR011805">
    <property type="entry name" value="RNase_R"/>
</dbReference>
<protein>
    <recommendedName>
        <fullName evidence="7">Ribonuclease R</fullName>
        <shortName evidence="7">RNase R</shortName>
        <ecNumber evidence="7">3.1.13.1</ecNumber>
    </recommendedName>
</protein>
<dbReference type="SMART" id="SM00955">
    <property type="entry name" value="RNB"/>
    <property type="match status" value="1"/>
</dbReference>
<evidence type="ECO:0000313" key="11">
    <source>
        <dbReference type="Proteomes" id="UP000256900"/>
    </source>
</evidence>
<keyword evidence="11" id="KW-1185">Reference proteome</keyword>
<evidence type="ECO:0000256" key="8">
    <source>
        <dbReference type="SAM" id="MobiDB-lite"/>
    </source>
</evidence>
<dbReference type="InterPro" id="IPR022966">
    <property type="entry name" value="RNase_II/R_CS"/>
</dbReference>
<dbReference type="AlphaFoldDB" id="A0A3D9YY44"/>
<comment type="function">
    <text evidence="7">3'-5' exoribonuclease that releases 5'-nucleoside monophosphates and is involved in maturation of structured RNAs.</text>
</comment>
<dbReference type="GO" id="GO:0005829">
    <property type="term" value="C:cytosol"/>
    <property type="evidence" value="ECO:0007669"/>
    <property type="project" value="TreeGrafter"/>
</dbReference>
<dbReference type="Gene3D" id="2.40.50.140">
    <property type="entry name" value="Nucleic acid-binding proteins"/>
    <property type="match status" value="1"/>
</dbReference>
<evidence type="ECO:0000256" key="2">
    <source>
        <dbReference type="ARBA" id="ARBA00022490"/>
    </source>
</evidence>
<dbReference type="NCBIfam" id="TIGR02063">
    <property type="entry name" value="RNase_R"/>
    <property type="match status" value="1"/>
</dbReference>
<feature type="region of interest" description="Disordered" evidence="8">
    <location>
        <begin position="746"/>
        <end position="783"/>
    </location>
</feature>
<organism evidence="10 11">
    <name type="scientific">Methylovirgula ligni</name>
    <dbReference type="NCBI Taxonomy" id="569860"/>
    <lineage>
        <taxon>Bacteria</taxon>
        <taxon>Pseudomonadati</taxon>
        <taxon>Pseudomonadota</taxon>
        <taxon>Alphaproteobacteria</taxon>
        <taxon>Hyphomicrobiales</taxon>
        <taxon>Beijerinckiaceae</taxon>
        <taxon>Methylovirgula</taxon>
    </lineage>
</organism>
<dbReference type="RefSeq" id="WP_425373456.1">
    <property type="nucleotide sequence ID" value="NZ_CP025086.1"/>
</dbReference>
<name>A0A3D9YY44_9HYPH</name>
<evidence type="ECO:0000256" key="5">
    <source>
        <dbReference type="ARBA" id="ARBA00022839"/>
    </source>
</evidence>
<dbReference type="CDD" id="cd04471">
    <property type="entry name" value="S1_RNase_R"/>
    <property type="match status" value="1"/>
</dbReference>
<keyword evidence="6 7" id="KW-0694">RNA-binding</keyword>
<dbReference type="HAMAP" id="MF_01895">
    <property type="entry name" value="RNase_R"/>
    <property type="match status" value="1"/>
</dbReference>
<evidence type="ECO:0000256" key="4">
    <source>
        <dbReference type="ARBA" id="ARBA00022801"/>
    </source>
</evidence>